<dbReference type="PANTHER" id="PTHR30586:SF0">
    <property type="entry name" value="ION-TRANSLOCATING OXIDOREDUCTASE COMPLEX SUBUNIT E"/>
    <property type="match status" value="1"/>
</dbReference>
<keyword evidence="5 8" id="KW-0249">Electron transport</keyword>
<proteinExistence type="inferred from homology"/>
<gene>
    <name evidence="8 9" type="primary">rnfE</name>
    <name evidence="9" type="ORF">BN85302090</name>
</gene>
<dbReference type="PIRSF" id="PIRSF006102">
    <property type="entry name" value="NQR_DE"/>
    <property type="match status" value="1"/>
</dbReference>
<sequence length="226" mass="24161">MSETVTLKKKDIFMTGVLKENATFKMMLGMCPALAVTSSFESAFGMGILVIIILSFSNGIISLLRKLIPSDVRIPAYIVIIATLVTALKMFVDAYAPALASSLGVFIALIAVNCIVLGRAESFASKNTVLNSIVDGLGSATGFTLSISLIGLVREVLGKGSFSFGVLLPLPFEFTWQIFPSEYAWSVLVSPPGAFLVIGILLAGFTAYGQHMELKKKLNKAKARAK</sequence>
<dbReference type="NCBIfam" id="TIGR01948">
    <property type="entry name" value="rnfE"/>
    <property type="match status" value="1"/>
</dbReference>
<dbReference type="STRING" id="61635.BN85302090"/>
<evidence type="ECO:0000313" key="9">
    <source>
        <dbReference type="EMBL" id="CCV65230.1"/>
    </source>
</evidence>
<feature type="transmembrane region" description="Helical" evidence="8">
    <location>
        <begin position="129"/>
        <end position="153"/>
    </location>
</feature>
<feature type="transmembrane region" description="Helical" evidence="8">
    <location>
        <begin position="98"/>
        <end position="117"/>
    </location>
</feature>
<evidence type="ECO:0000256" key="7">
    <source>
        <dbReference type="ARBA" id="ARBA00023136"/>
    </source>
</evidence>
<dbReference type="RefSeq" id="WP_030004092.1">
    <property type="nucleotide sequence ID" value="NC_022549.1"/>
</dbReference>
<keyword evidence="4 8" id="KW-1278">Translocase</keyword>
<dbReference type="Proteomes" id="UP000032737">
    <property type="component" value="Chromosome"/>
</dbReference>
<keyword evidence="2 8" id="KW-0813">Transport</keyword>
<dbReference type="GO" id="GO:0022900">
    <property type="term" value="P:electron transport chain"/>
    <property type="evidence" value="ECO:0007669"/>
    <property type="project" value="UniProtKB-UniRule"/>
</dbReference>
<dbReference type="GO" id="GO:0012505">
    <property type="term" value="C:endomembrane system"/>
    <property type="evidence" value="ECO:0007669"/>
    <property type="project" value="UniProtKB-SubCell"/>
</dbReference>
<comment type="similarity">
    <text evidence="8">Belongs to the NqrDE/RnfAE family.</text>
</comment>
<evidence type="ECO:0000256" key="5">
    <source>
        <dbReference type="ARBA" id="ARBA00022982"/>
    </source>
</evidence>
<comment type="subunit">
    <text evidence="8">The complex is composed of six subunits: RnfA, RnfB, RnfC, RnfD, RnfE and RnfG.</text>
</comment>
<reference evidence="9 10" key="1">
    <citation type="journal article" date="2013" name="J. Mol. Microbiol. Biotechnol.">
        <title>Analysis of the Complete Genomes of Acholeplasma brassicae , A. palmae and A. laidlawii and Their Comparison to the Obligate Parasites from ' Candidatus Phytoplasma'.</title>
        <authorList>
            <person name="Kube M."/>
            <person name="Siewert C."/>
            <person name="Migdoll A.M."/>
            <person name="Duduk B."/>
            <person name="Holz S."/>
            <person name="Rabus R."/>
            <person name="Seemuller E."/>
            <person name="Mitrovic J."/>
            <person name="Muller I."/>
            <person name="Buttner C."/>
            <person name="Reinhardt R."/>
        </authorList>
    </citation>
    <scope>NUCLEOTIDE SEQUENCE [LARGE SCALE GENOMIC DNA]</scope>
    <source>
        <strain evidence="10">0502</strain>
    </source>
</reference>
<keyword evidence="6 8" id="KW-1133">Transmembrane helix</keyword>
<protein>
    <recommendedName>
        <fullName evidence="8">Ion-translocating oxidoreductase complex subunit E</fullName>
        <ecNumber evidence="8">7.-.-.-</ecNumber>
    </recommendedName>
    <alternativeName>
        <fullName evidence="8">Rnf electron transport complex subunit E</fullName>
    </alternativeName>
</protein>
<dbReference type="HAMAP" id="MF_00478">
    <property type="entry name" value="RsxE_RnfE"/>
    <property type="match status" value="1"/>
</dbReference>
<keyword evidence="7 8" id="KW-0472">Membrane</keyword>
<keyword evidence="8" id="KW-1003">Cell membrane</keyword>
<feature type="transmembrane region" description="Helical" evidence="8">
    <location>
        <begin position="183"/>
        <end position="208"/>
    </location>
</feature>
<evidence type="ECO:0000256" key="3">
    <source>
        <dbReference type="ARBA" id="ARBA00022692"/>
    </source>
</evidence>
<organism evidence="9 10">
    <name type="scientific">Acholeplasma brassicae</name>
    <dbReference type="NCBI Taxonomy" id="61635"/>
    <lineage>
        <taxon>Bacteria</taxon>
        <taxon>Bacillati</taxon>
        <taxon>Mycoplasmatota</taxon>
        <taxon>Mollicutes</taxon>
        <taxon>Acholeplasmatales</taxon>
        <taxon>Acholeplasmataceae</taxon>
        <taxon>Acholeplasma</taxon>
    </lineage>
</organism>
<dbReference type="AlphaFoldDB" id="U4KMC8"/>
<name>U4KMC8_9MOLU</name>
<comment type="subcellular location">
    <subcellularLocation>
        <location evidence="8">Cell membrane</location>
        <topology evidence="8">Multi-pass membrane protein</topology>
    </subcellularLocation>
    <subcellularLocation>
        <location evidence="1">Endomembrane system</location>
        <topology evidence="1">Multi-pass membrane protein</topology>
    </subcellularLocation>
</comment>
<dbReference type="EMBL" id="FO681348">
    <property type="protein sequence ID" value="CCV65230.1"/>
    <property type="molecule type" value="Genomic_DNA"/>
</dbReference>
<evidence type="ECO:0000256" key="2">
    <source>
        <dbReference type="ARBA" id="ARBA00022448"/>
    </source>
</evidence>
<feature type="transmembrane region" description="Helical" evidence="8">
    <location>
        <begin position="76"/>
        <end position="92"/>
    </location>
</feature>
<dbReference type="Pfam" id="PF02508">
    <property type="entry name" value="Rnf-Nqr"/>
    <property type="match status" value="1"/>
</dbReference>
<keyword evidence="3 8" id="KW-0812">Transmembrane</keyword>
<evidence type="ECO:0000256" key="1">
    <source>
        <dbReference type="ARBA" id="ARBA00004127"/>
    </source>
</evidence>
<keyword evidence="10" id="KW-1185">Reference proteome</keyword>
<dbReference type="HOGENOM" id="CLU_046659_1_1_14"/>
<dbReference type="EC" id="7.-.-.-" evidence="8"/>
<dbReference type="GO" id="GO:0005886">
    <property type="term" value="C:plasma membrane"/>
    <property type="evidence" value="ECO:0007669"/>
    <property type="project" value="UniProtKB-SubCell"/>
</dbReference>
<evidence type="ECO:0000313" key="10">
    <source>
        <dbReference type="Proteomes" id="UP000032737"/>
    </source>
</evidence>
<evidence type="ECO:0000256" key="4">
    <source>
        <dbReference type="ARBA" id="ARBA00022967"/>
    </source>
</evidence>
<feature type="transmembrane region" description="Helical" evidence="8">
    <location>
        <begin position="43"/>
        <end position="64"/>
    </location>
</feature>
<evidence type="ECO:0000256" key="8">
    <source>
        <dbReference type="HAMAP-Rule" id="MF_00478"/>
    </source>
</evidence>
<dbReference type="PANTHER" id="PTHR30586">
    <property type="entry name" value="ELECTRON TRANSPORT COMPLEX PROTEIN RNFE"/>
    <property type="match status" value="1"/>
</dbReference>
<dbReference type="KEGG" id="abra:BN85302090"/>
<dbReference type="NCBIfam" id="NF009070">
    <property type="entry name" value="PRK12405.1"/>
    <property type="match status" value="1"/>
</dbReference>
<comment type="function">
    <text evidence="8">Part of a membrane-bound complex that couples electron transfer with translocation of ions across the membrane.</text>
</comment>
<evidence type="ECO:0000256" key="6">
    <source>
        <dbReference type="ARBA" id="ARBA00022989"/>
    </source>
</evidence>
<keyword evidence="9" id="KW-0830">Ubiquinone</keyword>
<dbReference type="OrthoDB" id="9790976at2"/>
<dbReference type="InterPro" id="IPR010968">
    <property type="entry name" value="RnfE"/>
</dbReference>
<dbReference type="InterPro" id="IPR003667">
    <property type="entry name" value="NqrDE/RnfAE"/>
</dbReference>
<accession>U4KMC8</accession>